<organism evidence="1 2">
    <name type="scientific">Pseudoalteromonas luteoviolacea</name>
    <dbReference type="NCBI Taxonomy" id="43657"/>
    <lineage>
        <taxon>Bacteria</taxon>
        <taxon>Pseudomonadati</taxon>
        <taxon>Pseudomonadota</taxon>
        <taxon>Gammaproteobacteria</taxon>
        <taxon>Alteromonadales</taxon>
        <taxon>Pseudoalteromonadaceae</taxon>
        <taxon>Pseudoalteromonas</taxon>
    </lineage>
</organism>
<reference evidence="2" key="1">
    <citation type="submission" date="2016-07" db="EMBL/GenBank/DDBJ databases">
        <authorList>
            <person name="Florea S."/>
            <person name="Webb J.S."/>
            <person name="Jaromczyk J."/>
            <person name="Schardl C.L."/>
        </authorList>
    </citation>
    <scope>NUCLEOTIDE SEQUENCE [LARGE SCALE GENOMIC DNA]</scope>
    <source>
        <strain evidence="2">IPB1</strain>
    </source>
</reference>
<accession>A0A1C0TJL5</accession>
<sequence length="130" mass="15204">MKNSDNKDAMWHSYVEEGFLEKIRPTDLIAIESGIPDVNEMDFQAAKQVLQNNLTPQGWTRLAARFRKYKQRKLAQSTTITLHKVTLEKLYALKQYLEVDDYETVFDYLLDPEEDLSDALKILFDSRNSK</sequence>
<proteinExistence type="predicted"/>
<gene>
    <name evidence="1" type="ORF">A7985_23345</name>
</gene>
<dbReference type="AlphaFoldDB" id="A0A1C0TJL5"/>
<name>A0A1C0TJL5_9GAMM</name>
<dbReference type="Proteomes" id="UP000093366">
    <property type="component" value="Unassembled WGS sequence"/>
</dbReference>
<evidence type="ECO:0000313" key="2">
    <source>
        <dbReference type="Proteomes" id="UP000093366"/>
    </source>
</evidence>
<dbReference type="OrthoDB" id="9945286at2"/>
<dbReference type="RefSeq" id="WP_065792828.1">
    <property type="nucleotide sequence ID" value="NZ_MAUJ01000014.1"/>
</dbReference>
<dbReference type="EMBL" id="MAUJ01000014">
    <property type="protein sequence ID" value="OCQ18707.1"/>
    <property type="molecule type" value="Genomic_DNA"/>
</dbReference>
<comment type="caution">
    <text evidence="1">The sequence shown here is derived from an EMBL/GenBank/DDBJ whole genome shotgun (WGS) entry which is preliminary data.</text>
</comment>
<evidence type="ECO:0000313" key="1">
    <source>
        <dbReference type="EMBL" id="OCQ18707.1"/>
    </source>
</evidence>
<protein>
    <submittedName>
        <fullName evidence="1">Uncharacterized protein</fullName>
    </submittedName>
</protein>